<evidence type="ECO:0008006" key="4">
    <source>
        <dbReference type="Google" id="ProtNLM"/>
    </source>
</evidence>
<comment type="caution">
    <text evidence="2">The sequence shown here is derived from an EMBL/GenBank/DDBJ whole genome shotgun (WGS) entry which is preliminary data.</text>
</comment>
<feature type="transmembrane region" description="Helical" evidence="1">
    <location>
        <begin position="99"/>
        <end position="121"/>
    </location>
</feature>
<dbReference type="InterPro" id="IPR047798">
    <property type="entry name" value="BPSS1780-like"/>
</dbReference>
<feature type="transmembrane region" description="Helical" evidence="1">
    <location>
        <begin position="30"/>
        <end position="48"/>
    </location>
</feature>
<dbReference type="Proteomes" id="UP000293671">
    <property type="component" value="Unassembled WGS sequence"/>
</dbReference>
<keyword evidence="1" id="KW-1133">Transmembrane helix</keyword>
<accession>A0A4Q7W0T5</accession>
<name>A0A4Q7W0T5_9BURK</name>
<gene>
    <name evidence="2" type="ORF">EV670_0840</name>
</gene>
<evidence type="ECO:0000313" key="3">
    <source>
        <dbReference type="Proteomes" id="UP000293671"/>
    </source>
</evidence>
<feature type="transmembrane region" description="Helical" evidence="1">
    <location>
        <begin position="195"/>
        <end position="223"/>
    </location>
</feature>
<proteinExistence type="predicted"/>
<feature type="transmembrane region" description="Helical" evidence="1">
    <location>
        <begin position="152"/>
        <end position="175"/>
    </location>
</feature>
<dbReference type="EMBL" id="SHKP01000004">
    <property type="protein sequence ID" value="RZU02811.1"/>
    <property type="molecule type" value="Genomic_DNA"/>
</dbReference>
<keyword evidence="3" id="KW-1185">Reference proteome</keyword>
<evidence type="ECO:0000256" key="1">
    <source>
        <dbReference type="SAM" id="Phobius"/>
    </source>
</evidence>
<feature type="transmembrane region" description="Helical" evidence="1">
    <location>
        <begin position="229"/>
        <end position="250"/>
    </location>
</feature>
<keyword evidence="1" id="KW-0472">Membrane</keyword>
<evidence type="ECO:0000313" key="2">
    <source>
        <dbReference type="EMBL" id="RZU02811.1"/>
    </source>
</evidence>
<organism evidence="2 3">
    <name type="scientific">Rivibacter subsaxonicus</name>
    <dbReference type="NCBI Taxonomy" id="457575"/>
    <lineage>
        <taxon>Bacteria</taxon>
        <taxon>Pseudomonadati</taxon>
        <taxon>Pseudomonadota</taxon>
        <taxon>Betaproteobacteria</taxon>
        <taxon>Burkholderiales</taxon>
        <taxon>Rivibacter</taxon>
    </lineage>
</organism>
<reference evidence="2 3" key="1">
    <citation type="submission" date="2019-02" db="EMBL/GenBank/DDBJ databases">
        <title>Genomic Encyclopedia of Type Strains, Phase IV (KMG-IV): sequencing the most valuable type-strain genomes for metagenomic binning, comparative biology and taxonomic classification.</title>
        <authorList>
            <person name="Goeker M."/>
        </authorList>
    </citation>
    <scope>NUCLEOTIDE SEQUENCE [LARGE SCALE GENOMIC DNA]</scope>
    <source>
        <strain evidence="2 3">DSM 19570</strain>
    </source>
</reference>
<protein>
    <recommendedName>
        <fullName evidence="4">Transmembrane protein</fullName>
    </recommendedName>
</protein>
<dbReference type="NCBIfam" id="NF041043">
    <property type="entry name" value="BPSS1780_fam"/>
    <property type="match status" value="1"/>
</dbReference>
<keyword evidence="1" id="KW-0812">Transmembrane</keyword>
<feature type="transmembrane region" description="Helical" evidence="1">
    <location>
        <begin position="54"/>
        <end position="72"/>
    </location>
</feature>
<sequence>MSVTVRLKPVPARQGLAWVREGFRNFFRQPLGYTAIFSVVGVAVLLLLQIPLVGAFAALALMPAATLGFMAAGRAQRDGKLVHPGQLLQPWRDPAVRSALLRLGVVYAIAAYVSAILISLFDGDAFETTFETLAKGEAGGEALQSGAFQFSLLLRLGLASLMSLVFWHAPALVAWNHQPLAKALFASTLACWRALGAYALMGAAWFGVLMLFMTLAQIFFVLIGNPQGVFLAAIPAGLMFSTAFYASLFATYADSFETEAAAPIDN</sequence>
<dbReference type="AlphaFoldDB" id="A0A4Q7W0T5"/>